<evidence type="ECO:0000256" key="9">
    <source>
        <dbReference type="ARBA" id="ARBA00023136"/>
    </source>
</evidence>
<evidence type="ECO:0000256" key="7">
    <source>
        <dbReference type="ARBA" id="ARBA00022989"/>
    </source>
</evidence>
<dbReference type="Pfam" id="PF20806">
    <property type="entry name" value="Integrin_A_Ig_3"/>
    <property type="match status" value="1"/>
</dbReference>
<accession>A0A7L3FBB3</accession>
<keyword evidence="11" id="KW-0325">Glycoprotein</keyword>
<feature type="transmembrane region" description="Helical" evidence="13">
    <location>
        <begin position="964"/>
        <end position="986"/>
    </location>
</feature>
<keyword evidence="6 13" id="KW-0130">Cell adhesion</keyword>
<evidence type="ECO:0000256" key="2">
    <source>
        <dbReference type="ARBA" id="ARBA00008054"/>
    </source>
</evidence>
<dbReference type="GO" id="GO:0033627">
    <property type="term" value="P:cell adhesion mediated by integrin"/>
    <property type="evidence" value="ECO:0007669"/>
    <property type="project" value="TreeGrafter"/>
</dbReference>
<dbReference type="Gene3D" id="2.60.40.1460">
    <property type="entry name" value="Integrin domains. Chain A, domain 2"/>
    <property type="match status" value="1"/>
</dbReference>
<keyword evidence="5" id="KW-0677">Repeat</keyword>
<evidence type="ECO:0000256" key="6">
    <source>
        <dbReference type="ARBA" id="ARBA00022889"/>
    </source>
</evidence>
<dbReference type="Gene3D" id="2.130.10.130">
    <property type="entry name" value="Integrin alpha, N-terminal"/>
    <property type="match status" value="1"/>
</dbReference>
<dbReference type="InterPro" id="IPR028994">
    <property type="entry name" value="Integrin_alpha_N"/>
</dbReference>
<dbReference type="Gene3D" id="1.20.5.930">
    <property type="entry name" value="Bicelle-embedded integrin alpha(iib) transmembrane segment"/>
    <property type="match status" value="1"/>
</dbReference>
<dbReference type="PROSITE" id="PS00242">
    <property type="entry name" value="INTEGRIN_ALPHA"/>
    <property type="match status" value="1"/>
</dbReference>
<feature type="domain" description="Integrin alpha third immunoglobulin-like" evidence="16">
    <location>
        <begin position="766"/>
        <end position="931"/>
    </location>
</feature>
<feature type="repeat" description="FG-GAP" evidence="12">
    <location>
        <begin position="340"/>
        <end position="399"/>
    </location>
</feature>
<dbReference type="InterPro" id="IPR013649">
    <property type="entry name" value="Integrin_alpha_Ig-like_1"/>
</dbReference>
<evidence type="ECO:0000256" key="8">
    <source>
        <dbReference type="ARBA" id="ARBA00023037"/>
    </source>
</evidence>
<gene>
    <name evidence="17" type="primary">Itga4</name>
    <name evidence="17" type="ORF">ZAPATR_R01608</name>
</gene>
<dbReference type="Pfam" id="PF20805">
    <property type="entry name" value="Integrin_A_Ig_2"/>
    <property type="match status" value="1"/>
</dbReference>
<dbReference type="InterPro" id="IPR048286">
    <property type="entry name" value="Integrin_alpha_Ig-like_3"/>
</dbReference>
<evidence type="ECO:0000313" key="17">
    <source>
        <dbReference type="EMBL" id="NXT78106.1"/>
    </source>
</evidence>
<sequence length="1017" mass="113531">RAAGWAVPLWLLWQCLPTARPYNLDIEHPLLFRGSNGTFFGYSVLLHSHGEERWLVAGAPRANWPANVSVVNPGAIFRCRIGRNARGRCDQLQLGNPKGEHCGKTCLEERDNQWLGVSLSRQPKENGSIVACGHRWKNIYYIKNEHKLPYGICFAVSSDFRTELSRRICPCYIDHVRKFGENHGSCQAGMSSYYIEDLIIMGAPGSFYWTGSVFVYNTTANTIHAYTDSNNQVKFGSYLGYSVGAGHFLTSNSTEVIGGAPQQEQTGKAYIFSIEKQLNILFELRGKKLGSYFGAAVCAVDLNADGLSDLLVGAPMQSTIREEGRVYVYINSGSGAKMVELDIELSGSDSYAARFGESIANLGDIDNDGFEDVAIGAPQEDNLKGAIYIYNGREDGIMPSFTQRIQGQEVGNSLSMFGQSIASGIDVDNNGYQDVAVGAFLSDSAVVLRTKPVIIVNASLKHPNSVNRTNFNCMENDQPAVCMNLKICFDYSGREVPGYIVLLYNLSVDVNRKVDTQARFYFSSNGTSDTISGNIKIYSKSPACKEHLAFMRKDVRDILTPVHVEASYLLGHHILQKRNAQEFSPLQPVLQQRKEKDVIKSKFVFARFCSQENCSADLRVTGKVAFPKPHDKKTYLAVGSMKNLLLNISLLNVGDDAYETVLHFQFPKGLYFIRVLELEEKQIQCEVLDDKEIHVVKLECSVGYLYVDHKSKLDFSFLLDASLFTKAEDDLDILVNATCKNEDGTFLLDNTLTLAVPLKYEVELNTHGFVSPASFVYGTNENDSPVTYMKESINFTFHVISVGPSLAPNTNLEIMIPNAFPPSDFILFNTLDVKTTVGQCSYNRHPRNCSAAEKNENLLKDLVAFFSKPAKRHMYCMKNDSLCLQIWCKLGNMESGKEATIQLHLEPTPSLLEMDDASALKFEVRATASPEKSAKVIELHRDKQVAYVYLEGVHHQKPKFRVTVLIIGIGLIVGVTLFLFLSFILWKIGFFKRQYKPVPQDTNRRGSWSFTSGNKDD</sequence>
<comment type="caution">
    <text evidence="17">The sequence shown here is derived from an EMBL/GenBank/DDBJ whole genome shotgun (WGS) entry which is preliminary data.</text>
</comment>
<keyword evidence="3 13" id="KW-0812">Transmembrane</keyword>
<dbReference type="PANTHER" id="PTHR23220:SF78">
    <property type="entry name" value="INTEGRIN ALPHA-4"/>
    <property type="match status" value="1"/>
</dbReference>
<evidence type="ECO:0000256" key="1">
    <source>
        <dbReference type="ARBA" id="ARBA00004479"/>
    </source>
</evidence>
<evidence type="ECO:0000256" key="5">
    <source>
        <dbReference type="ARBA" id="ARBA00022737"/>
    </source>
</evidence>
<dbReference type="PRINTS" id="PR01185">
    <property type="entry name" value="INTEGRINA"/>
</dbReference>
<dbReference type="SUPFAM" id="SSF69179">
    <property type="entry name" value="Integrin domains"/>
    <property type="match status" value="3"/>
</dbReference>
<dbReference type="InterPro" id="IPR032695">
    <property type="entry name" value="Integrin_dom_sf"/>
</dbReference>
<feature type="domain" description="Integrin alpha second immunoglobulin-like" evidence="15">
    <location>
        <begin position="609"/>
        <end position="757"/>
    </location>
</feature>
<dbReference type="EMBL" id="VZTU01013285">
    <property type="protein sequence ID" value="NXT78106.1"/>
    <property type="molecule type" value="Genomic_DNA"/>
</dbReference>
<comment type="subcellular location">
    <subcellularLocation>
        <location evidence="1 13">Membrane</location>
        <topology evidence="1 13">Single-pass type I membrane protein</topology>
    </subcellularLocation>
</comment>
<dbReference type="GO" id="GO:0008305">
    <property type="term" value="C:integrin complex"/>
    <property type="evidence" value="ECO:0007669"/>
    <property type="project" value="InterPro"/>
</dbReference>
<name>A0A7L3FBB3_9GRUI</name>
<feature type="repeat" description="FG-GAP" evidence="12">
    <location>
        <begin position="174"/>
        <end position="225"/>
    </location>
</feature>
<reference evidence="17 18" key="1">
    <citation type="submission" date="2019-09" db="EMBL/GenBank/DDBJ databases">
        <title>Bird 10,000 Genomes (B10K) Project - Family phase.</title>
        <authorList>
            <person name="Zhang G."/>
        </authorList>
    </citation>
    <scope>NUCLEOTIDE SEQUENCE [LARGE SCALE GENOMIC DNA]</scope>
    <source>
        <strain evidence="17">B10K-DU-011-47</strain>
        <tissue evidence="17">Mixed tissue sample</tissue>
    </source>
</reference>
<dbReference type="Gene3D" id="2.60.40.1510">
    <property type="entry name" value="ntegrin, alpha v. Chain A, domain 3"/>
    <property type="match status" value="1"/>
</dbReference>
<keyword evidence="18" id="KW-1185">Reference proteome</keyword>
<keyword evidence="8 13" id="KW-0401">Integrin</keyword>
<dbReference type="InterPro" id="IPR048285">
    <property type="entry name" value="Integrin_alpha_Ig-like_2"/>
</dbReference>
<evidence type="ECO:0000256" key="3">
    <source>
        <dbReference type="ARBA" id="ARBA00022692"/>
    </source>
</evidence>
<evidence type="ECO:0000313" key="18">
    <source>
        <dbReference type="Proteomes" id="UP000557426"/>
    </source>
</evidence>
<evidence type="ECO:0000256" key="4">
    <source>
        <dbReference type="ARBA" id="ARBA00022729"/>
    </source>
</evidence>
<keyword evidence="9 13" id="KW-0472">Membrane</keyword>
<protein>
    <submittedName>
        <fullName evidence="17">ITA4 protein</fullName>
    </submittedName>
</protein>
<dbReference type="InterPro" id="IPR018184">
    <property type="entry name" value="Integrin_alpha_C_CS"/>
</dbReference>
<dbReference type="Gene3D" id="2.60.40.1530">
    <property type="entry name" value="ntegrin, alpha v. Chain A, domain 4"/>
    <property type="match status" value="1"/>
</dbReference>
<feature type="non-terminal residue" evidence="17">
    <location>
        <position position="1017"/>
    </location>
</feature>
<evidence type="ECO:0000259" key="15">
    <source>
        <dbReference type="Pfam" id="PF20805"/>
    </source>
</evidence>
<feature type="repeat" description="FG-GAP" evidence="12">
    <location>
        <begin position="403"/>
        <end position="465"/>
    </location>
</feature>
<dbReference type="SUPFAM" id="SSF69318">
    <property type="entry name" value="Integrin alpha N-terminal domain"/>
    <property type="match status" value="1"/>
</dbReference>
<dbReference type="GO" id="GO:0005178">
    <property type="term" value="F:integrin binding"/>
    <property type="evidence" value="ECO:0007669"/>
    <property type="project" value="TreeGrafter"/>
</dbReference>
<evidence type="ECO:0000259" key="14">
    <source>
        <dbReference type="Pfam" id="PF08441"/>
    </source>
</evidence>
<evidence type="ECO:0000259" key="16">
    <source>
        <dbReference type="Pfam" id="PF20806"/>
    </source>
</evidence>
<dbReference type="GO" id="GO:0007160">
    <property type="term" value="P:cell-matrix adhesion"/>
    <property type="evidence" value="ECO:0007669"/>
    <property type="project" value="TreeGrafter"/>
</dbReference>
<feature type="repeat" description="FG-GAP" evidence="12">
    <location>
        <begin position="279"/>
        <end position="338"/>
    </location>
</feature>
<keyword evidence="7 13" id="KW-1133">Transmembrane helix</keyword>
<feature type="signal peptide" evidence="13">
    <location>
        <begin position="1"/>
        <end position="21"/>
    </location>
</feature>
<dbReference type="GO" id="GO:0098609">
    <property type="term" value="P:cell-cell adhesion"/>
    <property type="evidence" value="ECO:0007669"/>
    <property type="project" value="TreeGrafter"/>
</dbReference>
<dbReference type="GO" id="GO:0009897">
    <property type="term" value="C:external side of plasma membrane"/>
    <property type="evidence" value="ECO:0007669"/>
    <property type="project" value="TreeGrafter"/>
</dbReference>
<dbReference type="InterPro" id="IPR013517">
    <property type="entry name" value="FG-GAP"/>
</dbReference>
<dbReference type="InterPro" id="IPR000413">
    <property type="entry name" value="Integrin_alpha"/>
</dbReference>
<evidence type="ECO:0000256" key="12">
    <source>
        <dbReference type="PROSITE-ProRule" id="PRU00803"/>
    </source>
</evidence>
<dbReference type="AlphaFoldDB" id="A0A7L3FBB3"/>
<dbReference type="Proteomes" id="UP000557426">
    <property type="component" value="Unassembled WGS sequence"/>
</dbReference>
<keyword evidence="10 13" id="KW-0675">Receptor</keyword>
<dbReference type="SMART" id="SM00191">
    <property type="entry name" value="Int_alpha"/>
    <property type="match status" value="5"/>
</dbReference>
<feature type="chain" id="PRO_5029935736" evidence="13">
    <location>
        <begin position="22"/>
        <end position="1017"/>
    </location>
</feature>
<keyword evidence="4 13" id="KW-0732">Signal</keyword>
<evidence type="ECO:0000256" key="13">
    <source>
        <dbReference type="RuleBase" id="RU003762"/>
    </source>
</evidence>
<feature type="domain" description="Integrin alpha first immunoglubulin-like" evidence="14">
    <location>
        <begin position="450"/>
        <end position="606"/>
    </location>
</feature>
<dbReference type="PANTHER" id="PTHR23220">
    <property type="entry name" value="INTEGRIN ALPHA"/>
    <property type="match status" value="1"/>
</dbReference>
<dbReference type="GO" id="GO:0007229">
    <property type="term" value="P:integrin-mediated signaling pathway"/>
    <property type="evidence" value="ECO:0007669"/>
    <property type="project" value="UniProtKB-KW"/>
</dbReference>
<dbReference type="Pfam" id="PF01839">
    <property type="entry name" value="FG-GAP"/>
    <property type="match status" value="2"/>
</dbReference>
<dbReference type="PROSITE" id="PS51470">
    <property type="entry name" value="FG_GAP"/>
    <property type="match status" value="4"/>
</dbReference>
<dbReference type="Pfam" id="PF08441">
    <property type="entry name" value="Integrin_A_Ig_1"/>
    <property type="match status" value="1"/>
</dbReference>
<proteinExistence type="inferred from homology"/>
<organism evidence="17 18">
    <name type="scientific">Zapornia atra</name>
    <name type="common">Henderson crake</name>
    <dbReference type="NCBI Taxonomy" id="2585822"/>
    <lineage>
        <taxon>Eukaryota</taxon>
        <taxon>Metazoa</taxon>
        <taxon>Chordata</taxon>
        <taxon>Craniata</taxon>
        <taxon>Vertebrata</taxon>
        <taxon>Euteleostomi</taxon>
        <taxon>Archelosauria</taxon>
        <taxon>Archosauria</taxon>
        <taxon>Dinosauria</taxon>
        <taxon>Saurischia</taxon>
        <taxon>Theropoda</taxon>
        <taxon>Coelurosauria</taxon>
        <taxon>Aves</taxon>
        <taxon>Neognathae</taxon>
        <taxon>Neoaves</taxon>
        <taxon>Gruiformes</taxon>
        <taxon>Rallidae</taxon>
        <taxon>Zapornia</taxon>
    </lineage>
</organism>
<dbReference type="InterPro" id="IPR013519">
    <property type="entry name" value="Int_alpha_beta-p"/>
</dbReference>
<evidence type="ECO:0000256" key="10">
    <source>
        <dbReference type="ARBA" id="ARBA00023170"/>
    </source>
</evidence>
<evidence type="ECO:0000256" key="11">
    <source>
        <dbReference type="ARBA" id="ARBA00023180"/>
    </source>
</evidence>
<feature type="non-terminal residue" evidence="17">
    <location>
        <position position="1"/>
    </location>
</feature>
<comment type="similarity">
    <text evidence="2 13">Belongs to the integrin alpha chain family.</text>
</comment>